<gene>
    <name evidence="1" type="ORF">GMARGA_LOCUS20855</name>
</gene>
<name>A0ABN7VQ81_GIGMA</name>
<organism evidence="1 2">
    <name type="scientific">Gigaspora margarita</name>
    <dbReference type="NCBI Taxonomy" id="4874"/>
    <lineage>
        <taxon>Eukaryota</taxon>
        <taxon>Fungi</taxon>
        <taxon>Fungi incertae sedis</taxon>
        <taxon>Mucoromycota</taxon>
        <taxon>Glomeromycotina</taxon>
        <taxon>Glomeromycetes</taxon>
        <taxon>Diversisporales</taxon>
        <taxon>Gigasporaceae</taxon>
        <taxon>Gigaspora</taxon>
    </lineage>
</organism>
<accession>A0ABN7VQ81</accession>
<reference evidence="1 2" key="1">
    <citation type="submission" date="2021-06" db="EMBL/GenBank/DDBJ databases">
        <authorList>
            <person name="Kallberg Y."/>
            <person name="Tangrot J."/>
            <person name="Rosling A."/>
        </authorList>
    </citation>
    <scope>NUCLEOTIDE SEQUENCE [LARGE SCALE GENOMIC DNA]</scope>
    <source>
        <strain evidence="1 2">120-4 pot B 10/14</strain>
    </source>
</reference>
<comment type="caution">
    <text evidence="1">The sequence shown here is derived from an EMBL/GenBank/DDBJ whole genome shotgun (WGS) entry which is preliminary data.</text>
</comment>
<protein>
    <submittedName>
        <fullName evidence="1">7440_t:CDS:1</fullName>
    </submittedName>
</protein>
<dbReference type="Proteomes" id="UP000789901">
    <property type="component" value="Unassembled WGS sequence"/>
</dbReference>
<dbReference type="EMBL" id="CAJVQB010018714">
    <property type="protein sequence ID" value="CAG8788591.1"/>
    <property type="molecule type" value="Genomic_DNA"/>
</dbReference>
<proteinExistence type="predicted"/>
<sequence>MITNDEVDQMIQNEIDELLAAFSKIKINLVDQGSMNREEVESIIKEVLMKTKKSKDKNWDLKDDSEIIAVRQVSVEPCLLENSLEETINYANNKRKINIWEFELIDEGELIEHEDHIVYWSSYNKNIGGFVKDLNPFRVDARRNDHKGSKRGSKGEVKQKADNNNIAIEKLVYAKEKGLSSNQGDKISRCISDIKVNVDSVKVVKKFYIKHQLSSDVILGMPWVAKQAMFIILEDPKLNRNVLDKDCVNIRCVKNELLEKDDAVDKKKNRIINKLKEMKSNQAKGVNSKNIPVKSGSKDNMFRFDDNGVKLQIVKRMKDLEKGGGRCRWDIACCGKQQSTRCNMKEINFYKRLYLDQIAGYSSDNSIVLVNHDNHSPISKLLWQNSNATQTAICQYLS</sequence>
<keyword evidence="2" id="KW-1185">Reference proteome</keyword>
<evidence type="ECO:0000313" key="2">
    <source>
        <dbReference type="Proteomes" id="UP000789901"/>
    </source>
</evidence>
<feature type="non-terminal residue" evidence="1">
    <location>
        <position position="398"/>
    </location>
</feature>
<evidence type="ECO:0000313" key="1">
    <source>
        <dbReference type="EMBL" id="CAG8788591.1"/>
    </source>
</evidence>